<dbReference type="SMART" id="SM00861">
    <property type="entry name" value="Transket_pyr"/>
    <property type="match status" value="1"/>
</dbReference>
<dbReference type="Pfam" id="PF00456">
    <property type="entry name" value="Transketolase_N"/>
    <property type="match status" value="1"/>
</dbReference>
<comment type="cofactor">
    <cofactor evidence="2">
        <name>Co(2+)</name>
        <dbReference type="ChEBI" id="CHEBI:48828"/>
    </cofactor>
</comment>
<keyword evidence="8 15" id="KW-0460">Magnesium</keyword>
<feature type="binding site" evidence="13">
    <location>
        <position position="385"/>
    </location>
    <ligand>
        <name>substrate</name>
    </ligand>
</feature>
<dbReference type="FunFam" id="3.40.50.970:FF:000004">
    <property type="entry name" value="Transketolase"/>
    <property type="match status" value="1"/>
</dbReference>
<dbReference type="Gene3D" id="3.40.50.970">
    <property type="match status" value="2"/>
</dbReference>
<evidence type="ECO:0000256" key="6">
    <source>
        <dbReference type="ARBA" id="ARBA00022679"/>
    </source>
</evidence>
<dbReference type="InterPro" id="IPR049557">
    <property type="entry name" value="Transketolase_CS"/>
</dbReference>
<dbReference type="NCBIfam" id="TIGR00232">
    <property type="entry name" value="tktlase_bact"/>
    <property type="match status" value="1"/>
</dbReference>
<evidence type="ECO:0000256" key="14">
    <source>
        <dbReference type="PIRSR" id="PIRSR605478-3"/>
    </source>
</evidence>
<dbReference type="GO" id="GO:0005829">
    <property type="term" value="C:cytosol"/>
    <property type="evidence" value="ECO:0007669"/>
    <property type="project" value="TreeGrafter"/>
</dbReference>
<protein>
    <recommendedName>
        <fullName evidence="5 11">Transketolase</fullName>
        <ecNumber evidence="5 11">2.2.1.1</ecNumber>
    </recommendedName>
</protein>
<keyword evidence="7 15" id="KW-0479">Metal-binding</keyword>
<evidence type="ECO:0000256" key="4">
    <source>
        <dbReference type="ARBA" id="ARBA00011738"/>
    </source>
</evidence>
<accession>A0A7V3YF08</accession>
<dbReference type="SUPFAM" id="SSF52518">
    <property type="entry name" value="Thiamin diphosphate-binding fold (THDP-binding)"/>
    <property type="match status" value="2"/>
</dbReference>
<dbReference type="Pfam" id="PF02779">
    <property type="entry name" value="Transket_pyr"/>
    <property type="match status" value="1"/>
</dbReference>
<evidence type="ECO:0000256" key="12">
    <source>
        <dbReference type="PIRSR" id="PIRSR605478-1"/>
    </source>
</evidence>
<dbReference type="GO" id="GO:0009052">
    <property type="term" value="P:pentose-phosphate shunt, non-oxidative branch"/>
    <property type="evidence" value="ECO:0007669"/>
    <property type="project" value="UniProtKB-ARBA"/>
</dbReference>
<evidence type="ECO:0000256" key="8">
    <source>
        <dbReference type="ARBA" id="ARBA00022842"/>
    </source>
</evidence>
<dbReference type="InterPro" id="IPR005474">
    <property type="entry name" value="Transketolase_N"/>
</dbReference>
<feature type="binding site" evidence="13">
    <location>
        <position position="536"/>
    </location>
    <ligand>
        <name>substrate</name>
    </ligand>
</feature>
<evidence type="ECO:0000256" key="2">
    <source>
        <dbReference type="ARBA" id="ARBA00001941"/>
    </source>
</evidence>
<dbReference type="InterPro" id="IPR033247">
    <property type="entry name" value="Transketolase_fam"/>
</dbReference>
<feature type="binding site" evidence="13">
    <location>
        <position position="358"/>
    </location>
    <ligand>
        <name>substrate</name>
    </ligand>
</feature>
<dbReference type="GO" id="GO:0046872">
    <property type="term" value="F:metal ion binding"/>
    <property type="evidence" value="ECO:0007669"/>
    <property type="project" value="UniProtKB-KW"/>
</dbReference>
<dbReference type="EMBL" id="DTFV01000018">
    <property type="protein sequence ID" value="HGI29875.1"/>
    <property type="molecule type" value="Genomic_DNA"/>
</dbReference>
<dbReference type="AlphaFoldDB" id="A0A7V3YF08"/>
<reference evidence="18" key="1">
    <citation type="journal article" date="2020" name="mSystems">
        <title>Genome- and Community-Level Interaction Insights into Carbon Utilization and Element Cycling Functions of Hydrothermarchaeota in Hydrothermal Sediment.</title>
        <authorList>
            <person name="Zhou Z."/>
            <person name="Liu Y."/>
            <person name="Xu W."/>
            <person name="Pan J."/>
            <person name="Luo Z.H."/>
            <person name="Li M."/>
        </authorList>
    </citation>
    <scope>NUCLEOTIDE SEQUENCE [LARGE SCALE GENOMIC DNA]</scope>
    <source>
        <strain evidence="18">SpSt-747</strain>
    </source>
</reference>
<dbReference type="CDD" id="cd07033">
    <property type="entry name" value="TPP_PYR_DXS_TK_like"/>
    <property type="match status" value="1"/>
</dbReference>
<dbReference type="CDD" id="cd02012">
    <property type="entry name" value="TPP_TK"/>
    <property type="match status" value="1"/>
</dbReference>
<feature type="binding site" evidence="13">
    <location>
        <position position="263"/>
    </location>
    <ligand>
        <name>substrate</name>
    </ligand>
</feature>
<comment type="cofactor">
    <cofactor evidence="1">
        <name>Ca(2+)</name>
        <dbReference type="ChEBI" id="CHEBI:29108"/>
    </cofactor>
</comment>
<evidence type="ECO:0000256" key="13">
    <source>
        <dbReference type="PIRSR" id="PIRSR605478-2"/>
    </source>
</evidence>
<dbReference type="PROSITE" id="PS00801">
    <property type="entry name" value="TRANSKETOLASE_1"/>
    <property type="match status" value="1"/>
</dbReference>
<dbReference type="InterPro" id="IPR009014">
    <property type="entry name" value="Transketo_C/PFOR_II"/>
</dbReference>
<feature type="binding site" evidence="15">
    <location>
        <position position="158"/>
    </location>
    <ligand>
        <name>Mg(2+)</name>
        <dbReference type="ChEBI" id="CHEBI:18420"/>
    </ligand>
</feature>
<feature type="binding site" evidence="15">
    <location>
        <position position="190"/>
    </location>
    <ligand>
        <name>Mg(2+)</name>
        <dbReference type="ChEBI" id="CHEBI:18420"/>
    </ligand>
</feature>
<dbReference type="InterPro" id="IPR005475">
    <property type="entry name" value="Transketolase-like_Pyr-bd"/>
</dbReference>
<feature type="active site" description="Proton donor" evidence="12">
    <location>
        <position position="427"/>
    </location>
</feature>
<feature type="binding site" evidence="14">
    <location>
        <position position="263"/>
    </location>
    <ligand>
        <name>thiamine diphosphate</name>
        <dbReference type="ChEBI" id="CHEBI:58937"/>
    </ligand>
</feature>
<feature type="binding site" evidence="14">
    <location>
        <position position="68"/>
    </location>
    <ligand>
        <name>thiamine diphosphate</name>
        <dbReference type="ChEBI" id="CHEBI:58937"/>
    </ligand>
</feature>
<dbReference type="InterPro" id="IPR029061">
    <property type="entry name" value="THDP-binding"/>
</dbReference>
<feature type="binding site" evidence="13">
    <location>
        <position position="28"/>
    </location>
    <ligand>
        <name>substrate</name>
    </ligand>
</feature>
<comment type="similarity">
    <text evidence="3">Belongs to the transketolase family.</text>
</comment>
<comment type="subunit">
    <text evidence="4">Homodimer.</text>
</comment>
<feature type="binding site" evidence="15">
    <location>
        <position position="188"/>
    </location>
    <ligand>
        <name>Mg(2+)</name>
        <dbReference type="ChEBI" id="CHEBI:18420"/>
    </ligand>
</feature>
<comment type="caution">
    <text evidence="18">The sequence shown here is derived from an EMBL/GenBank/DDBJ whole genome shotgun (WGS) entry which is preliminary data.</text>
</comment>
<feature type="binding site" evidence="13">
    <location>
        <position position="485"/>
    </location>
    <ligand>
        <name>substrate</name>
    </ligand>
</feature>
<evidence type="ECO:0000256" key="5">
    <source>
        <dbReference type="ARBA" id="ARBA00013152"/>
    </source>
</evidence>
<evidence type="ECO:0000259" key="17">
    <source>
        <dbReference type="SMART" id="SM00861"/>
    </source>
</evidence>
<evidence type="ECO:0000256" key="15">
    <source>
        <dbReference type="PIRSR" id="PIRSR605478-4"/>
    </source>
</evidence>
<dbReference type="FunFam" id="3.40.50.970:FF:000003">
    <property type="entry name" value="Transketolase"/>
    <property type="match status" value="1"/>
</dbReference>
<dbReference type="Pfam" id="PF22613">
    <property type="entry name" value="Transketolase_C_1"/>
    <property type="match status" value="1"/>
</dbReference>
<evidence type="ECO:0000256" key="3">
    <source>
        <dbReference type="ARBA" id="ARBA00007131"/>
    </source>
</evidence>
<feature type="binding site" evidence="13">
    <location>
        <position position="489"/>
    </location>
    <ligand>
        <name>substrate</name>
    </ligand>
</feature>
<evidence type="ECO:0000256" key="7">
    <source>
        <dbReference type="ARBA" id="ARBA00022723"/>
    </source>
</evidence>
<keyword evidence="9 14" id="KW-0786">Thiamine pyrophosphate</keyword>
<proteinExistence type="inferred from homology"/>
<comment type="cofactor">
    <cofactor evidence="15">
        <name>Mg(2+)</name>
        <dbReference type="ChEBI" id="CHEBI:18420"/>
    </cofactor>
    <text evidence="15">Binds 1 Mg(2+) ion per subunit. Can also utilize other divalent metal cations, such as Ca(2+), Mn(2+) and Co(2+).</text>
</comment>
<keyword evidence="6 18" id="KW-0808">Transferase</keyword>
<dbReference type="InterPro" id="IPR055152">
    <property type="entry name" value="Transketolase-like_C_2"/>
</dbReference>
<dbReference type="SUPFAM" id="SSF52922">
    <property type="entry name" value="TK C-terminal domain-like"/>
    <property type="match status" value="1"/>
</dbReference>
<evidence type="ECO:0000256" key="1">
    <source>
        <dbReference type="ARBA" id="ARBA00001913"/>
    </source>
</evidence>
<evidence type="ECO:0000256" key="16">
    <source>
        <dbReference type="PIRSR" id="PIRSR605478-5"/>
    </source>
</evidence>
<evidence type="ECO:0000313" key="18">
    <source>
        <dbReference type="EMBL" id="HGI29875.1"/>
    </source>
</evidence>
<evidence type="ECO:0000256" key="10">
    <source>
        <dbReference type="ARBA" id="ARBA00049473"/>
    </source>
</evidence>
<feature type="binding site" evidence="14">
    <location>
        <position position="188"/>
    </location>
    <ligand>
        <name>thiamine diphosphate</name>
        <dbReference type="ChEBI" id="CHEBI:58937"/>
    </ligand>
</feature>
<comment type="cofactor">
    <cofactor evidence="14">
        <name>thiamine diphosphate</name>
        <dbReference type="ChEBI" id="CHEBI:58937"/>
    </cofactor>
    <text evidence="14">Binds 1 thiamine pyrophosphate per subunit. During the reaction, the substrate forms a covalent intermediate with the cofactor.</text>
</comment>
<feature type="domain" description="Transketolase-like pyrimidine-binding" evidence="17">
    <location>
        <begin position="355"/>
        <end position="541"/>
    </location>
</feature>
<feature type="site" description="Important for catalytic activity" evidence="16">
    <location>
        <position position="28"/>
    </location>
</feature>
<feature type="site" description="Important for catalytic activity" evidence="16">
    <location>
        <position position="263"/>
    </location>
</feature>
<organism evidence="18">
    <name type="scientific">Candidatus Caldatribacterium californiense</name>
    <dbReference type="NCBI Taxonomy" id="1454726"/>
    <lineage>
        <taxon>Bacteria</taxon>
        <taxon>Pseudomonadati</taxon>
        <taxon>Atribacterota</taxon>
        <taxon>Atribacteria</taxon>
        <taxon>Atribacterales</taxon>
        <taxon>Candidatus Caldatribacteriaceae</taxon>
        <taxon>Candidatus Caldatribacterium</taxon>
    </lineage>
</organism>
<dbReference type="Gene3D" id="3.40.50.920">
    <property type="match status" value="1"/>
</dbReference>
<sequence length="683" mass="74647">MGASLEQLAVNTIRMLALDAIQRAKSGHPGLPLGAAPIGYVLFRRFLKHSPKNPQWFNRDRFILSAGHGSAMLYALLYLCGYEKMSLEELRNFRQWGSHTPGHPERCVECGIETTTGPLGQGFATGVGVAIAEAHLAARFNRPGFPVIDHYTYALVSDGDLMEGVAYEAASLAGHLKLGKLIYLYDNNHISLSGETRICFTEDVKARFLALGWQVLEVEDGNDLAALSRAIEEARRDTEHPSLIMVTTHIGYGSPKQDTFEVHGAPLKPEEAVATKKFFGWPLEPEFYVPEEVLAHMREVVREGEEKEREWQRLFEAYSREYPKEAGALRMMMEGRLPPDWDKDLPVFEPGAGPVATRSVGGKILNILADRIPGLIGGSADLDPSTNTVLKGKGSFQAPASVPSGTQGLVDGPIGYEGRNIAFGVREHAMGAILNGMAIHGGLIPFGATFFVFSDYMRPAVRIAALSHCKVIYVWTHDSVGVGEDGPTHQPVEHLMSFRVMPNIVCIRPADANETREAWKVAIERQGGPVALILTRQNVPVIDQSKFGKAEGLRKGAYILADNSQGNPELILIASGSEVHVALEAYEKLAQEGVKVRVVSMPSFELFEEQPKSYQEEILPPGVKKRIAIEAGATLGWYRYVGTEGEVIGIDCFGASAPGKTVLEKLGISVENLLARAKAMLSR</sequence>
<name>A0A7V3YF08_9BACT</name>
<dbReference type="GO" id="GO:0004802">
    <property type="term" value="F:transketolase activity"/>
    <property type="evidence" value="ECO:0007669"/>
    <property type="project" value="UniProtKB-UniRule"/>
</dbReference>
<feature type="binding site" evidence="13">
    <location>
        <position position="477"/>
    </location>
    <ligand>
        <name>substrate</name>
    </ligand>
</feature>
<feature type="binding site" evidence="14">
    <location>
        <begin position="117"/>
        <end position="119"/>
    </location>
    <ligand>
        <name>thiamine diphosphate</name>
        <dbReference type="ChEBI" id="CHEBI:58937"/>
    </ligand>
</feature>
<dbReference type="PANTHER" id="PTHR43522:SF2">
    <property type="entry name" value="TRANSKETOLASE 1-RELATED"/>
    <property type="match status" value="1"/>
</dbReference>
<dbReference type="InterPro" id="IPR005478">
    <property type="entry name" value="Transketolase_bac-like"/>
</dbReference>
<dbReference type="PANTHER" id="PTHR43522">
    <property type="entry name" value="TRANSKETOLASE"/>
    <property type="match status" value="1"/>
</dbReference>
<evidence type="ECO:0000256" key="9">
    <source>
        <dbReference type="ARBA" id="ARBA00023052"/>
    </source>
</evidence>
<dbReference type="FunFam" id="3.40.50.920:FF:000003">
    <property type="entry name" value="Transketolase"/>
    <property type="match status" value="1"/>
</dbReference>
<feature type="binding site" evidence="14">
    <location>
        <position position="159"/>
    </location>
    <ligand>
        <name>thiamine diphosphate</name>
        <dbReference type="ChEBI" id="CHEBI:58937"/>
    </ligand>
</feature>
<dbReference type="EC" id="2.2.1.1" evidence="5 11"/>
<feature type="binding site" evidence="14">
    <location>
        <position position="453"/>
    </location>
    <ligand>
        <name>thiamine diphosphate</name>
        <dbReference type="ChEBI" id="CHEBI:58937"/>
    </ligand>
</feature>
<evidence type="ECO:0000256" key="11">
    <source>
        <dbReference type="NCBIfam" id="TIGR00232"/>
    </source>
</evidence>
<comment type="catalytic activity">
    <reaction evidence="10">
        <text>D-sedoheptulose 7-phosphate + D-glyceraldehyde 3-phosphate = aldehydo-D-ribose 5-phosphate + D-xylulose 5-phosphate</text>
        <dbReference type="Rhea" id="RHEA:10508"/>
        <dbReference type="ChEBI" id="CHEBI:57483"/>
        <dbReference type="ChEBI" id="CHEBI:57737"/>
        <dbReference type="ChEBI" id="CHEBI:58273"/>
        <dbReference type="ChEBI" id="CHEBI:59776"/>
        <dbReference type="EC" id="2.2.1.1"/>
    </reaction>
</comment>
<gene>
    <name evidence="18" type="primary">tkt</name>
    <name evidence="18" type="ORF">ENV30_00965</name>
</gene>